<organism evidence="1 2">
    <name type="scientific">Paenibacillus borealis</name>
    <dbReference type="NCBI Taxonomy" id="160799"/>
    <lineage>
        <taxon>Bacteria</taxon>
        <taxon>Bacillati</taxon>
        <taxon>Bacillota</taxon>
        <taxon>Bacilli</taxon>
        <taxon>Bacillales</taxon>
        <taxon>Paenibacillaceae</taxon>
        <taxon>Paenibacillus</taxon>
    </lineage>
</organism>
<protein>
    <recommendedName>
        <fullName evidence="3">Phage ABA sandwich domain-containing protein</fullName>
    </recommendedName>
</protein>
<accession>A0ABX3HNX8</accession>
<reference evidence="1 2" key="1">
    <citation type="submission" date="2016-10" db="EMBL/GenBank/DDBJ databases">
        <title>Paenibacillus species isolates.</title>
        <authorList>
            <person name="Beno S.M."/>
        </authorList>
    </citation>
    <scope>NUCLEOTIDE SEQUENCE [LARGE SCALE GENOMIC DNA]</scope>
    <source>
        <strain evidence="1 2">FSL H7-0744</strain>
    </source>
</reference>
<evidence type="ECO:0000313" key="2">
    <source>
        <dbReference type="Proteomes" id="UP000187412"/>
    </source>
</evidence>
<sequence>MTQIQTMTNPELNRALAELMGCKVVKVSEGEFAYELQDSSGHCINTDGRGWESEQYAWAGASDYCTDPAASLEVQSAAIAKDADAYVQNLAIVKWGQPDEDVEDTAVWNKTMRYSIAELLTARPRERAEAAYITMQGVK</sequence>
<dbReference type="Proteomes" id="UP000187412">
    <property type="component" value="Unassembled WGS sequence"/>
</dbReference>
<evidence type="ECO:0008006" key="3">
    <source>
        <dbReference type="Google" id="ProtNLM"/>
    </source>
</evidence>
<gene>
    <name evidence="1" type="ORF">BSK56_04465</name>
</gene>
<proteinExistence type="predicted"/>
<comment type="caution">
    <text evidence="1">The sequence shown here is derived from an EMBL/GenBank/DDBJ whole genome shotgun (WGS) entry which is preliminary data.</text>
</comment>
<dbReference type="EMBL" id="MPTB01000004">
    <property type="protein sequence ID" value="OMD51883.1"/>
    <property type="molecule type" value="Genomic_DNA"/>
</dbReference>
<dbReference type="RefSeq" id="WP_076109507.1">
    <property type="nucleotide sequence ID" value="NZ_MPTB01000004.1"/>
</dbReference>
<name>A0ABX3HNX8_PAEBO</name>
<evidence type="ECO:0000313" key="1">
    <source>
        <dbReference type="EMBL" id="OMD51883.1"/>
    </source>
</evidence>
<keyword evidence="2" id="KW-1185">Reference proteome</keyword>